<dbReference type="InterPro" id="IPR049899">
    <property type="entry name" value="Znf_C2HC_C3H"/>
</dbReference>
<reference evidence="7" key="1">
    <citation type="submission" date="2016-04" db="EMBL/GenBank/DDBJ databases">
        <authorList>
            <person name="Calderon-Fernandez G.M.Sr."/>
        </authorList>
    </citation>
    <scope>NUCLEOTIDE SEQUENCE</scope>
    <source>
        <strain evidence="7">Int1</strain>
        <tissue evidence="7">Integument</tissue>
    </source>
</reference>
<evidence type="ECO:0000259" key="6">
    <source>
        <dbReference type="PROSITE" id="PS52027"/>
    </source>
</evidence>
<accession>A0A170XH76</accession>
<dbReference type="PANTHER" id="PTHR13555">
    <property type="entry name" value="C2H2 ZINC FINGER CGI-62-RELATED"/>
    <property type="match status" value="1"/>
</dbReference>
<dbReference type="PANTHER" id="PTHR13555:SF36">
    <property type="entry name" value="ZINC FINGER C2HC DOMAIN-CONTAINING PROTEIN 1B"/>
    <property type="match status" value="1"/>
</dbReference>
<reference evidence="7" key="2">
    <citation type="journal article" date="2017" name="J. Med. Entomol.">
        <title>Transcriptome Analysis of the Triatoma infestans (Hemiptera: Reduviidae) Integument.</title>
        <authorList>
            <person name="Calderon-Fernandez G.M."/>
            <person name="Moriconi D.E."/>
            <person name="Dulbecco A.B."/>
            <person name="Juarez M.P."/>
        </authorList>
    </citation>
    <scope>NUCLEOTIDE SEQUENCE</scope>
    <source>
        <strain evidence="7">Int1</strain>
        <tissue evidence="7">Integument</tissue>
    </source>
</reference>
<evidence type="ECO:0000256" key="4">
    <source>
        <dbReference type="ARBA" id="ARBA00022833"/>
    </source>
</evidence>
<evidence type="ECO:0000256" key="3">
    <source>
        <dbReference type="ARBA" id="ARBA00022771"/>
    </source>
</evidence>
<evidence type="ECO:0000256" key="1">
    <source>
        <dbReference type="ARBA" id="ARBA00022723"/>
    </source>
</evidence>
<keyword evidence="2" id="KW-0677">Repeat</keyword>
<evidence type="ECO:0000313" key="7">
    <source>
        <dbReference type="EMBL" id="JAR98862.1"/>
    </source>
</evidence>
<protein>
    <submittedName>
        <fullName evidence="7">Zinc finger c2hc domain-containing protein 1a-like protein isoform x1</fullName>
    </submittedName>
</protein>
<proteinExistence type="predicted"/>
<sequence length="116" mass="13153">MKVMTSVKTTKKSKKIKLKKEAAEKEPILFACGSCGRTFLPEVLAKHTKVCEKTLMKKRKTFDSSKQRLQGTELEVYANLTPIIKNKKKDEAVKTKTSPAKWKEKQADLVKTVQPT</sequence>
<dbReference type="EMBL" id="GEMB01004415">
    <property type="protein sequence ID" value="JAR98862.1"/>
    <property type="molecule type" value="Transcribed_RNA"/>
</dbReference>
<keyword evidence="4" id="KW-0862">Zinc</keyword>
<dbReference type="InterPro" id="IPR026319">
    <property type="entry name" value="ZC2HC1A/B-like"/>
</dbReference>
<dbReference type="GO" id="GO:0008270">
    <property type="term" value="F:zinc ion binding"/>
    <property type="evidence" value="ECO:0007669"/>
    <property type="project" value="UniProtKB-KW"/>
</dbReference>
<feature type="non-terminal residue" evidence="7">
    <location>
        <position position="116"/>
    </location>
</feature>
<evidence type="ECO:0000256" key="2">
    <source>
        <dbReference type="ARBA" id="ARBA00022737"/>
    </source>
</evidence>
<name>A0A170XH76_TRIIF</name>
<keyword evidence="1" id="KW-0479">Metal-binding</keyword>
<dbReference type="AlphaFoldDB" id="A0A170XH76"/>
<organism evidence="7">
    <name type="scientific">Triatoma infestans</name>
    <name type="common">Assassin bug</name>
    <dbReference type="NCBI Taxonomy" id="30076"/>
    <lineage>
        <taxon>Eukaryota</taxon>
        <taxon>Metazoa</taxon>
        <taxon>Ecdysozoa</taxon>
        <taxon>Arthropoda</taxon>
        <taxon>Hexapoda</taxon>
        <taxon>Insecta</taxon>
        <taxon>Pterygota</taxon>
        <taxon>Neoptera</taxon>
        <taxon>Paraneoptera</taxon>
        <taxon>Hemiptera</taxon>
        <taxon>Heteroptera</taxon>
        <taxon>Panheteroptera</taxon>
        <taxon>Cimicomorpha</taxon>
        <taxon>Reduviidae</taxon>
        <taxon>Triatominae</taxon>
        <taxon>Triatoma</taxon>
    </lineage>
</organism>
<keyword evidence="3 5" id="KW-0863">Zinc-finger</keyword>
<dbReference type="Pfam" id="PF13913">
    <property type="entry name" value="zf-C2HC_2"/>
    <property type="match status" value="1"/>
</dbReference>
<dbReference type="Gene3D" id="3.30.160.60">
    <property type="entry name" value="Classic Zinc Finger"/>
    <property type="match status" value="1"/>
</dbReference>
<dbReference type="PROSITE" id="PS52027">
    <property type="entry name" value="ZF_C2HC_C3H"/>
    <property type="match status" value="1"/>
</dbReference>
<feature type="domain" description="C2HC/C3H-type" evidence="6">
    <location>
        <begin position="28"/>
        <end position="57"/>
    </location>
</feature>
<evidence type="ECO:0000256" key="5">
    <source>
        <dbReference type="PROSITE-ProRule" id="PRU01371"/>
    </source>
</evidence>